<feature type="chain" id="PRO_5039188127" description="Dockerin type 1" evidence="1">
    <location>
        <begin position="21"/>
        <end position="577"/>
    </location>
</feature>
<dbReference type="EMBL" id="CP013213">
    <property type="protein sequence ID" value="AMC93030.1"/>
    <property type="molecule type" value="Genomic_DNA"/>
</dbReference>
<feature type="signal peptide" evidence="1">
    <location>
        <begin position="1"/>
        <end position="20"/>
    </location>
</feature>
<dbReference type="Pfam" id="PF14262">
    <property type="entry name" value="Cthe_2159"/>
    <property type="match status" value="1"/>
</dbReference>
<reference evidence="2 3" key="1">
    <citation type="submission" date="2015-10" db="EMBL/GenBank/DDBJ databases">
        <title>Erysipelothrix larvae sp. LV19 isolated from the larval gut of the rhinoceros beetle, Trypoxylus dichotomus.</title>
        <authorList>
            <person name="Lim S."/>
            <person name="Kim B.-C."/>
        </authorList>
    </citation>
    <scope>NUCLEOTIDE SEQUENCE [LARGE SCALE GENOMIC DNA]</scope>
    <source>
        <strain evidence="2 3">LV19</strain>
    </source>
</reference>
<sequence length="577" mass="59405">MRKIGLILGMLLLFVGCSQVSEPQAQETPNQETETVDSDALDTSNLNILDASTMFSDDDKDTSFDATTALSLDVGSLTNASSVNGVTISDDFITIQQAGTYVLSGTTTRSVKVDVSESEKVHLVFNGVTINANNFAALYIYEADEVKLTIASNSVNTLTNTGGFSEDGDVNVDAVIFSRQDLILNGDGSLSVNATDGNGITGKDDLKLYGTLVNVTATNHGIEANDSVRIGSSTVVVNAGRDAIQADNTEDVTKGYVYVETSNLSLNAGNDGIQASSVLQIQSGDFKIVTFNGVDSSVDESLDESYKGLKADGIVFLGNGTYDINTADDAIHSGMDVIIDAGTYSIKTLDDGIHADETIQLNRPVITILESYEGLEAKVVEIDGGTISISASDDGINASDGTTTSGAPGQMGNANSDLLIQINGGLVSVNAGGDGIDSNGNIEVTGGEVYISTDGSGGDVGVDYDGTASITGGIIVSTGSQGMAQNFTTATQGSILYGASSTIAQGSQIKVSDQEGNGLIDTVAAGDFNSILISSPDFAQNDTLTLSLGSNETTITLTTLITSSGNGNQGGRPGGRR</sequence>
<evidence type="ECO:0000313" key="2">
    <source>
        <dbReference type="EMBL" id="AMC93030.1"/>
    </source>
</evidence>
<keyword evidence="1" id="KW-0732">Signal</keyword>
<gene>
    <name evidence="2" type="ORF">AOC36_03240</name>
</gene>
<dbReference type="PROSITE" id="PS51257">
    <property type="entry name" value="PROKAR_LIPOPROTEIN"/>
    <property type="match status" value="1"/>
</dbReference>
<protein>
    <recommendedName>
        <fullName evidence="4">Dockerin type 1</fullName>
    </recommendedName>
</protein>
<evidence type="ECO:0008006" key="4">
    <source>
        <dbReference type="Google" id="ProtNLM"/>
    </source>
</evidence>
<dbReference type="STRING" id="1514105.AOC36_03240"/>
<dbReference type="RefSeq" id="WP_067631425.1">
    <property type="nucleotide sequence ID" value="NZ_CP013213.1"/>
</dbReference>
<accession>A0A120JTJ4</accession>
<proteinExistence type="predicted"/>
<dbReference type="InterPro" id="IPR025584">
    <property type="entry name" value="Cthe_2159"/>
</dbReference>
<evidence type="ECO:0000256" key="1">
    <source>
        <dbReference type="SAM" id="SignalP"/>
    </source>
</evidence>
<keyword evidence="3" id="KW-1185">Reference proteome</keyword>
<dbReference type="KEGG" id="erl:AOC36_03240"/>
<evidence type="ECO:0000313" key="3">
    <source>
        <dbReference type="Proteomes" id="UP000063781"/>
    </source>
</evidence>
<dbReference type="Proteomes" id="UP000063781">
    <property type="component" value="Chromosome"/>
</dbReference>
<dbReference type="AlphaFoldDB" id="A0A120JTJ4"/>
<name>A0A120JTJ4_9FIRM</name>
<organism evidence="2 3">
    <name type="scientific">Erysipelothrix larvae</name>
    <dbReference type="NCBI Taxonomy" id="1514105"/>
    <lineage>
        <taxon>Bacteria</taxon>
        <taxon>Bacillati</taxon>
        <taxon>Bacillota</taxon>
        <taxon>Erysipelotrichia</taxon>
        <taxon>Erysipelotrichales</taxon>
        <taxon>Erysipelotrichaceae</taxon>
        <taxon>Erysipelothrix</taxon>
    </lineage>
</organism>